<reference evidence="2 3" key="1">
    <citation type="submission" date="2012-08" db="EMBL/GenBank/DDBJ databases">
        <title>Oryza genome evolution.</title>
        <authorList>
            <person name="Wing R.A."/>
        </authorList>
    </citation>
    <scope>NUCLEOTIDE SEQUENCE</scope>
</reference>
<keyword evidence="3" id="KW-1185">Reference proteome</keyword>
<dbReference type="EnsemblPlants" id="LPERR09G00890.1">
    <property type="protein sequence ID" value="LPERR09G00890.1"/>
    <property type="gene ID" value="LPERR09G00890"/>
</dbReference>
<name>A0A0D9XBE1_9ORYZ</name>
<dbReference type="AlphaFoldDB" id="A0A0D9XBE1"/>
<evidence type="ECO:0000313" key="3">
    <source>
        <dbReference type="Proteomes" id="UP000032180"/>
    </source>
</evidence>
<accession>A0A0D9XBE1</accession>
<proteinExistence type="predicted"/>
<sequence>MHEEFWGIWRLTVQLKGVGEVHGAATALEMPGNTTNEMATRERLDQRRRNKANESRSGLRNKASTLFGEGKMSGAHRTWRNKANGSRSGLRKKARVLHVWSADGADS</sequence>
<organism evidence="2 3">
    <name type="scientific">Leersia perrieri</name>
    <dbReference type="NCBI Taxonomy" id="77586"/>
    <lineage>
        <taxon>Eukaryota</taxon>
        <taxon>Viridiplantae</taxon>
        <taxon>Streptophyta</taxon>
        <taxon>Embryophyta</taxon>
        <taxon>Tracheophyta</taxon>
        <taxon>Spermatophyta</taxon>
        <taxon>Magnoliopsida</taxon>
        <taxon>Liliopsida</taxon>
        <taxon>Poales</taxon>
        <taxon>Poaceae</taxon>
        <taxon>BOP clade</taxon>
        <taxon>Oryzoideae</taxon>
        <taxon>Oryzeae</taxon>
        <taxon>Oryzinae</taxon>
        <taxon>Leersia</taxon>
    </lineage>
</organism>
<protein>
    <submittedName>
        <fullName evidence="2">Uncharacterized protein</fullName>
    </submittedName>
</protein>
<evidence type="ECO:0000313" key="2">
    <source>
        <dbReference type="EnsemblPlants" id="LPERR09G00890.1"/>
    </source>
</evidence>
<feature type="region of interest" description="Disordered" evidence="1">
    <location>
        <begin position="32"/>
        <end position="93"/>
    </location>
</feature>
<feature type="compositionally biased region" description="Basic and acidic residues" evidence="1">
    <location>
        <begin position="39"/>
        <end position="54"/>
    </location>
</feature>
<reference evidence="2" key="3">
    <citation type="submission" date="2015-04" db="UniProtKB">
        <authorList>
            <consortium name="EnsemblPlants"/>
        </authorList>
    </citation>
    <scope>IDENTIFICATION</scope>
</reference>
<dbReference type="HOGENOM" id="CLU_2213735_0_0_1"/>
<dbReference type="Gramene" id="LPERR09G00890.1">
    <property type="protein sequence ID" value="LPERR09G00890.1"/>
    <property type="gene ID" value="LPERR09G00890"/>
</dbReference>
<feature type="compositionally biased region" description="Polar residues" evidence="1">
    <location>
        <begin position="55"/>
        <end position="64"/>
    </location>
</feature>
<dbReference type="Proteomes" id="UP000032180">
    <property type="component" value="Chromosome 9"/>
</dbReference>
<evidence type="ECO:0000256" key="1">
    <source>
        <dbReference type="SAM" id="MobiDB-lite"/>
    </source>
</evidence>
<reference evidence="3" key="2">
    <citation type="submission" date="2013-12" db="EMBL/GenBank/DDBJ databases">
        <authorList>
            <person name="Yu Y."/>
            <person name="Lee S."/>
            <person name="de Baynast K."/>
            <person name="Wissotski M."/>
            <person name="Liu L."/>
            <person name="Talag J."/>
            <person name="Goicoechea J."/>
            <person name="Angelova A."/>
            <person name="Jetty R."/>
            <person name="Kudrna D."/>
            <person name="Golser W."/>
            <person name="Rivera L."/>
            <person name="Zhang J."/>
            <person name="Wing R."/>
        </authorList>
    </citation>
    <scope>NUCLEOTIDE SEQUENCE</scope>
</reference>